<name>A1AWN0_RUTMC</name>
<evidence type="ECO:0000313" key="1">
    <source>
        <dbReference type="EMBL" id="ABL02337.1"/>
    </source>
</evidence>
<sequence length="80" mass="8962">MLIIFIVLIIILSPGKVKDITALISRSKDSKPLTLILERYLNNKPKSANIINAQDLPIFRSDKLKGAGMPITDFKNQNKL</sequence>
<proteinExistence type="predicted"/>
<dbReference type="Proteomes" id="UP000002587">
    <property type="component" value="Chromosome"/>
</dbReference>
<reference evidence="1 2" key="1">
    <citation type="journal article" date="2007" name="Science">
        <title>The Calyptogena magnifica chemoautotrophic symbiont genome.</title>
        <authorList>
            <person name="Newton I.L.G."/>
            <person name="Woyke T."/>
            <person name="Auchtung T.A."/>
            <person name="Dilly G.F."/>
            <person name="Dutton R.J."/>
            <person name="Fisher M.C."/>
            <person name="Fontanez K.M."/>
            <person name="Lau E."/>
            <person name="Stewart F.J."/>
            <person name="Richardson P.M."/>
            <person name="Barry K.W."/>
            <person name="Saunders E."/>
            <person name="Detter J.C."/>
            <person name="Wu D."/>
            <person name="Eisen J.A."/>
            <person name="Cavanaugh C.M."/>
        </authorList>
    </citation>
    <scope>NUCLEOTIDE SEQUENCE [LARGE SCALE GENOMIC DNA]</scope>
    <source>
        <strain evidence="1 2">Cm</strain>
    </source>
</reference>
<accession>A1AWN0</accession>
<keyword evidence="2" id="KW-1185">Reference proteome</keyword>
<dbReference type="KEGG" id="rma:Rmag_0586"/>
<dbReference type="HOGENOM" id="CLU_2587601_0_0_6"/>
<dbReference type="AlphaFoldDB" id="A1AWN0"/>
<evidence type="ECO:0000313" key="2">
    <source>
        <dbReference type="Proteomes" id="UP000002587"/>
    </source>
</evidence>
<gene>
    <name evidence="1" type="ordered locus">Rmag_0586</name>
</gene>
<organism evidence="1 2">
    <name type="scientific">Ruthia magnifica subsp. Calyptogena magnifica</name>
    <dbReference type="NCBI Taxonomy" id="413404"/>
    <lineage>
        <taxon>Bacteria</taxon>
        <taxon>Pseudomonadati</taxon>
        <taxon>Pseudomonadota</taxon>
        <taxon>Gammaproteobacteria</taxon>
        <taxon>Candidatus Pseudothioglobaceae</taxon>
        <taxon>Candidatus Ruthturnera</taxon>
    </lineage>
</organism>
<protein>
    <submittedName>
        <fullName evidence="1">Uncharacterized protein</fullName>
    </submittedName>
</protein>
<dbReference type="STRING" id="413404.Rmag_0586"/>
<dbReference type="EMBL" id="CP000488">
    <property type="protein sequence ID" value="ABL02337.1"/>
    <property type="molecule type" value="Genomic_DNA"/>
</dbReference>